<evidence type="ECO:0000256" key="10">
    <source>
        <dbReference type="ARBA" id="ARBA00023237"/>
    </source>
</evidence>
<feature type="signal peptide" evidence="13">
    <location>
        <begin position="1"/>
        <end position="29"/>
    </location>
</feature>
<keyword evidence="5 11" id="KW-0812">Transmembrane</keyword>
<evidence type="ECO:0000256" key="2">
    <source>
        <dbReference type="ARBA" id="ARBA00022448"/>
    </source>
</evidence>
<keyword evidence="10 11" id="KW-0998">Cell outer membrane</keyword>
<comment type="similarity">
    <text evidence="11 12">Belongs to the TonB-dependent receptor family.</text>
</comment>
<evidence type="ECO:0000256" key="13">
    <source>
        <dbReference type="SAM" id="SignalP"/>
    </source>
</evidence>
<evidence type="ECO:0000313" key="17">
    <source>
        <dbReference type="Proteomes" id="UP001262754"/>
    </source>
</evidence>
<evidence type="ECO:0000256" key="4">
    <source>
        <dbReference type="ARBA" id="ARBA00022496"/>
    </source>
</evidence>
<comment type="caution">
    <text evidence="16">The sequence shown here is derived from an EMBL/GenBank/DDBJ whole genome shotgun (WGS) entry which is preliminary data.</text>
</comment>
<evidence type="ECO:0000256" key="5">
    <source>
        <dbReference type="ARBA" id="ARBA00022692"/>
    </source>
</evidence>
<dbReference type="Pfam" id="PF00593">
    <property type="entry name" value="TonB_dep_Rec_b-barrel"/>
    <property type="match status" value="1"/>
</dbReference>
<keyword evidence="13" id="KW-0732">Signal</keyword>
<evidence type="ECO:0000256" key="8">
    <source>
        <dbReference type="ARBA" id="ARBA00023077"/>
    </source>
</evidence>
<dbReference type="InterPro" id="IPR012910">
    <property type="entry name" value="Plug_dom"/>
</dbReference>
<dbReference type="RefSeq" id="WP_310033011.1">
    <property type="nucleotide sequence ID" value="NZ_JAVDRL010000009.1"/>
</dbReference>
<keyword evidence="17" id="KW-1185">Reference proteome</keyword>
<dbReference type="PANTHER" id="PTHR32552">
    <property type="entry name" value="FERRICHROME IRON RECEPTOR-RELATED"/>
    <property type="match status" value="1"/>
</dbReference>
<dbReference type="InterPro" id="IPR039426">
    <property type="entry name" value="TonB-dep_rcpt-like"/>
</dbReference>
<feature type="domain" description="TonB-dependent receptor-like beta-barrel" evidence="14">
    <location>
        <begin position="421"/>
        <end position="950"/>
    </location>
</feature>
<dbReference type="SUPFAM" id="SSF56935">
    <property type="entry name" value="Porins"/>
    <property type="match status" value="1"/>
</dbReference>
<comment type="subcellular location">
    <subcellularLocation>
        <location evidence="1 11">Cell outer membrane</location>
        <topology evidence="1 11">Multi-pass membrane protein</topology>
    </subcellularLocation>
</comment>
<dbReference type="Proteomes" id="UP001262754">
    <property type="component" value="Unassembled WGS sequence"/>
</dbReference>
<dbReference type="InterPro" id="IPR036942">
    <property type="entry name" value="Beta-barrel_TonB_sf"/>
</dbReference>
<keyword evidence="3 11" id="KW-1134">Transmembrane beta strand</keyword>
<evidence type="ECO:0000259" key="15">
    <source>
        <dbReference type="Pfam" id="PF07715"/>
    </source>
</evidence>
<dbReference type="Gene3D" id="2.40.170.20">
    <property type="entry name" value="TonB-dependent receptor, beta-barrel domain"/>
    <property type="match status" value="3"/>
</dbReference>
<evidence type="ECO:0000256" key="3">
    <source>
        <dbReference type="ARBA" id="ARBA00022452"/>
    </source>
</evidence>
<protein>
    <submittedName>
        <fullName evidence="16">Outer membrane receptor protein involved in Fe transport</fullName>
    </submittedName>
</protein>
<keyword evidence="4" id="KW-0410">Iron transport</keyword>
<dbReference type="InterPro" id="IPR000531">
    <property type="entry name" value="Beta-barrel_TonB"/>
</dbReference>
<dbReference type="EMBL" id="JAVDRL010000009">
    <property type="protein sequence ID" value="MDR6532486.1"/>
    <property type="molecule type" value="Genomic_DNA"/>
</dbReference>
<accession>A0ABU1N3I4</accession>
<proteinExistence type="inferred from homology"/>
<sequence length="988" mass="106669">MSQRIRARACWIAGVSAVAVILSAGLAQAQGQAAAPAKSNLVDEVVVTAQRKEEAAQDVPIAISAFSQEALDAAKIEGGPDLLKAIPNVSFTKTNFSGVNLTIRGIGTQAVSVSTDPGVSINFNGTAFIRNRFFEQEFFDVERVEVLRGPQGTLYGRNATAGAVNIISARPTDVFEGEIKGEVGDYDSRRLSGFVNIPLSGDKLDLRLAGASTTRDGFAENDVTGNKIDGRDLYSTRVTLGFKPVETVRGALIWEHFSENDSRARSTKQLCTRDPGPQAMGGFTLSPQASAFFSQGCLNASLYDDAAYGTPNGLSIPFVLASVTNTAVLGLNPDGVSGPVNLMKVTDPYGGMMQSKDLRRISSIFDPKYRAKADVLELNVDIDVAPNLTLTSQTAYNRDRYFSSEDYNRFNTMPGVFNDSTGLDNAVVPGAPAPNLTPGGVYCDPQLGCSSTIAGLDQVRAKSRQFSQELRLSSAFDGPVNFSLGGNYTDYRTTEDYYVFFNIVSAIAQSSGYGNNSLDPTKCGTSFDGSTPTITPDGATGCIYIDPHPLDQIDGLGHNYFRSKNIYKVKSAAVFGELYYEFAPDLKLTAGLRYTRDRKTFTPVPTQVLLSSSNGGTVDGGYPIGDDIKQKWGAVTGRVGLDWSPKLSFTDQTLVYAFYNRGYKGGGANPPAIGYSDEPFLPGLPPLVQLTSYPDTFKPEYVNAFELGAKNTLLGGALTLNGAAFYYDYKGYQVSQIQDRTAINENFDARIWGLELESAWRPTRDLRLTVNLGYQGSKLADGSRSIDVENRTQGNTDFTVMKGSPFLPSNCVVSKSYVASLLATNAVFGLPDYASLSAVCPGSILGLFLFPAPTEADLPNGGRGFYADVSGHSLPNQPKWTQSISVDYALPLSGGWVGGVHGDVYHQSQSWARVYEDAIDKLHGWYNVNLRLTLAKPDDGLEFELYAKNLLDDTPITGAFINSDDTALTTNVFTLDPRMIGASIRKRF</sequence>
<keyword evidence="16" id="KW-0675">Receptor</keyword>
<name>A0ABU1N3I4_9CAUL</name>
<evidence type="ECO:0000256" key="9">
    <source>
        <dbReference type="ARBA" id="ARBA00023136"/>
    </source>
</evidence>
<keyword evidence="6" id="KW-0408">Iron</keyword>
<keyword evidence="2 11" id="KW-0813">Transport</keyword>
<dbReference type="PROSITE" id="PS52016">
    <property type="entry name" value="TONB_DEPENDENT_REC_3"/>
    <property type="match status" value="1"/>
</dbReference>
<keyword evidence="9 11" id="KW-0472">Membrane</keyword>
<evidence type="ECO:0000256" key="6">
    <source>
        <dbReference type="ARBA" id="ARBA00023004"/>
    </source>
</evidence>
<reference evidence="16 17" key="1">
    <citation type="submission" date="2023-07" db="EMBL/GenBank/DDBJ databases">
        <title>Sorghum-associated microbial communities from plants grown in Nebraska, USA.</title>
        <authorList>
            <person name="Schachtman D."/>
        </authorList>
    </citation>
    <scope>NUCLEOTIDE SEQUENCE [LARGE SCALE GENOMIC DNA]</scope>
    <source>
        <strain evidence="16 17">DS2154</strain>
    </source>
</reference>
<dbReference type="Pfam" id="PF07715">
    <property type="entry name" value="Plug"/>
    <property type="match status" value="1"/>
</dbReference>
<evidence type="ECO:0000256" key="7">
    <source>
        <dbReference type="ARBA" id="ARBA00023065"/>
    </source>
</evidence>
<keyword evidence="8 12" id="KW-0798">TonB box</keyword>
<keyword evidence="7" id="KW-0406">Ion transport</keyword>
<gene>
    <name evidence="16" type="ORF">J2800_003244</name>
</gene>
<evidence type="ECO:0000313" key="16">
    <source>
        <dbReference type="EMBL" id="MDR6532486.1"/>
    </source>
</evidence>
<evidence type="ECO:0000256" key="11">
    <source>
        <dbReference type="PROSITE-ProRule" id="PRU01360"/>
    </source>
</evidence>
<organism evidence="16 17">
    <name type="scientific">Caulobacter rhizosphaerae</name>
    <dbReference type="NCBI Taxonomy" id="2010972"/>
    <lineage>
        <taxon>Bacteria</taxon>
        <taxon>Pseudomonadati</taxon>
        <taxon>Pseudomonadota</taxon>
        <taxon>Alphaproteobacteria</taxon>
        <taxon>Caulobacterales</taxon>
        <taxon>Caulobacteraceae</taxon>
        <taxon>Caulobacter</taxon>
    </lineage>
</organism>
<dbReference type="PANTHER" id="PTHR32552:SF81">
    <property type="entry name" value="TONB-DEPENDENT OUTER MEMBRANE RECEPTOR"/>
    <property type="match status" value="1"/>
</dbReference>
<feature type="domain" description="TonB-dependent receptor plug" evidence="15">
    <location>
        <begin position="56"/>
        <end position="163"/>
    </location>
</feature>
<feature type="chain" id="PRO_5046785229" evidence="13">
    <location>
        <begin position="30"/>
        <end position="988"/>
    </location>
</feature>
<evidence type="ECO:0000259" key="14">
    <source>
        <dbReference type="Pfam" id="PF00593"/>
    </source>
</evidence>
<evidence type="ECO:0000256" key="1">
    <source>
        <dbReference type="ARBA" id="ARBA00004571"/>
    </source>
</evidence>
<evidence type="ECO:0000256" key="12">
    <source>
        <dbReference type="RuleBase" id="RU003357"/>
    </source>
</evidence>